<dbReference type="InterPro" id="IPR037523">
    <property type="entry name" value="VOC_core"/>
</dbReference>
<gene>
    <name evidence="2" type="ORF">JOC54_002138</name>
</gene>
<dbReference type="Proteomes" id="UP001179280">
    <property type="component" value="Unassembled WGS sequence"/>
</dbReference>
<dbReference type="InterPro" id="IPR004360">
    <property type="entry name" value="Glyas_Fos-R_dOase_dom"/>
</dbReference>
<evidence type="ECO:0000313" key="2">
    <source>
        <dbReference type="EMBL" id="MBM7838879.1"/>
    </source>
</evidence>
<name>A0ABS2STM4_9BACI</name>
<proteinExistence type="predicted"/>
<evidence type="ECO:0000313" key="3">
    <source>
        <dbReference type="Proteomes" id="UP001179280"/>
    </source>
</evidence>
<accession>A0ABS2STM4</accession>
<dbReference type="InterPro" id="IPR029068">
    <property type="entry name" value="Glyas_Bleomycin-R_OHBP_Dase"/>
</dbReference>
<feature type="domain" description="VOC" evidence="1">
    <location>
        <begin position="3"/>
        <end position="120"/>
    </location>
</feature>
<protein>
    <submittedName>
        <fullName evidence="2">Catechol 2,3-dioxygenase-like lactoylglutathione lyase family enzyme</fullName>
    </submittedName>
</protein>
<sequence>MFRIGSVFIPVTNLEKSKKWYEKHLHVTFIDRWEGGAGFYFAGSRTQLGLVQVKSPQPAEFVIQGKQKNVYFNFVVDNIDEAHHRLQQAGVAVTPNDDFGGMKGFDCFDLDQNVLSIVSEEIDSPFHSAHIQKAQDENK</sequence>
<dbReference type="RefSeq" id="WP_204466185.1">
    <property type="nucleotide sequence ID" value="NZ_JAFBCV010000005.1"/>
</dbReference>
<dbReference type="Gene3D" id="3.10.180.10">
    <property type="entry name" value="2,3-Dihydroxybiphenyl 1,2-Dioxygenase, domain 1"/>
    <property type="match status" value="1"/>
</dbReference>
<reference evidence="2" key="1">
    <citation type="submission" date="2021-01" db="EMBL/GenBank/DDBJ databases">
        <title>Genomic Encyclopedia of Type Strains, Phase IV (KMG-IV): sequencing the most valuable type-strain genomes for metagenomic binning, comparative biology and taxonomic classification.</title>
        <authorList>
            <person name="Goeker M."/>
        </authorList>
    </citation>
    <scope>NUCLEOTIDE SEQUENCE</scope>
    <source>
        <strain evidence="2">DSM 21943</strain>
    </source>
</reference>
<keyword evidence="3" id="KW-1185">Reference proteome</keyword>
<dbReference type="PROSITE" id="PS51819">
    <property type="entry name" value="VOC"/>
    <property type="match status" value="1"/>
</dbReference>
<evidence type="ECO:0000259" key="1">
    <source>
        <dbReference type="PROSITE" id="PS51819"/>
    </source>
</evidence>
<comment type="caution">
    <text evidence="2">The sequence shown here is derived from an EMBL/GenBank/DDBJ whole genome shotgun (WGS) entry which is preliminary data.</text>
</comment>
<organism evidence="2 3">
    <name type="scientific">Shouchella xiaoxiensis</name>
    <dbReference type="NCBI Taxonomy" id="766895"/>
    <lineage>
        <taxon>Bacteria</taxon>
        <taxon>Bacillati</taxon>
        <taxon>Bacillota</taxon>
        <taxon>Bacilli</taxon>
        <taxon>Bacillales</taxon>
        <taxon>Bacillaceae</taxon>
        <taxon>Shouchella</taxon>
    </lineage>
</organism>
<dbReference type="EMBL" id="JAFBCV010000005">
    <property type="protein sequence ID" value="MBM7838879.1"/>
    <property type="molecule type" value="Genomic_DNA"/>
</dbReference>
<dbReference type="CDD" id="cd06587">
    <property type="entry name" value="VOC"/>
    <property type="match status" value="1"/>
</dbReference>
<dbReference type="SUPFAM" id="SSF54593">
    <property type="entry name" value="Glyoxalase/Bleomycin resistance protein/Dihydroxybiphenyl dioxygenase"/>
    <property type="match status" value="1"/>
</dbReference>
<dbReference type="Pfam" id="PF00903">
    <property type="entry name" value="Glyoxalase"/>
    <property type="match status" value="1"/>
</dbReference>